<organism evidence="7 8">
    <name type="scientific">Engelhardtia mirabilis</name>
    <dbReference type="NCBI Taxonomy" id="2528011"/>
    <lineage>
        <taxon>Bacteria</taxon>
        <taxon>Pseudomonadati</taxon>
        <taxon>Planctomycetota</taxon>
        <taxon>Planctomycetia</taxon>
        <taxon>Planctomycetia incertae sedis</taxon>
        <taxon>Engelhardtia</taxon>
    </lineage>
</organism>
<evidence type="ECO:0000313" key="7">
    <source>
        <dbReference type="EMBL" id="QDU65857.1"/>
    </source>
</evidence>
<accession>A0A518BFU8</accession>
<dbReference type="PROSITE" id="PS51892">
    <property type="entry name" value="SUBTILASE"/>
    <property type="match status" value="1"/>
</dbReference>
<comment type="caution">
    <text evidence="5">Lacks conserved residue(s) required for the propagation of feature annotation.</text>
</comment>
<feature type="domain" description="Peptidase S8/S53" evidence="6">
    <location>
        <begin position="171"/>
        <end position="360"/>
    </location>
</feature>
<sequence>MCAGHGTPAQAQIFQFSRAEAVRQDVPGLEPRLDWIRDEAPVYDKRSFRVLAGDDYEPESAFVRFLPGTPDTARGAAHALAGIGDVLWTSRLVSDLHLVRVDRFDVEQTIQRYLDHPDTLYAEPSYRARPGLDSNDPSFVDGTQWGMQGGQGPSHGGSNAEFAWDEHRGSNDITIAVIDSGVDFVHPDLAGNHRTNSLEVPDNGEDDDKNGFIDDLHGWDFSSLPGDNIPLPDCSDHGTHVAGTVGAQGDNNVGVVGVSWDCLVMALKCQTPGDCNFISNAPLALDYAVANGARVSNHSYGGPSFNQAAYDLILASQAFGHLVVAAAGNDWVDTDVTPLYPSCYDLDNIISVANIEDDGDLY</sequence>
<dbReference type="PANTHER" id="PTHR43399">
    <property type="entry name" value="SUBTILISIN-RELATED"/>
    <property type="match status" value="1"/>
</dbReference>
<comment type="similarity">
    <text evidence="1 5">Belongs to the peptidase S8 family.</text>
</comment>
<dbReference type="InterPro" id="IPR036852">
    <property type="entry name" value="Peptidase_S8/S53_dom_sf"/>
</dbReference>
<keyword evidence="3 7" id="KW-0378">Hydrolase</keyword>
<dbReference type="GO" id="GO:0006508">
    <property type="term" value="P:proteolysis"/>
    <property type="evidence" value="ECO:0007669"/>
    <property type="project" value="UniProtKB-KW"/>
</dbReference>
<dbReference type="SUPFAM" id="SSF52743">
    <property type="entry name" value="Subtilisin-like"/>
    <property type="match status" value="1"/>
</dbReference>
<evidence type="ECO:0000256" key="1">
    <source>
        <dbReference type="ARBA" id="ARBA00011073"/>
    </source>
</evidence>
<keyword evidence="8" id="KW-1185">Reference proteome</keyword>
<evidence type="ECO:0000259" key="6">
    <source>
        <dbReference type="Pfam" id="PF00082"/>
    </source>
</evidence>
<dbReference type="Pfam" id="PF00082">
    <property type="entry name" value="Peptidase_S8"/>
    <property type="match status" value="1"/>
</dbReference>
<proteinExistence type="inferred from homology"/>
<dbReference type="PRINTS" id="PR00723">
    <property type="entry name" value="SUBTILISIN"/>
</dbReference>
<dbReference type="PANTHER" id="PTHR43399:SF4">
    <property type="entry name" value="CELL WALL-ASSOCIATED PROTEASE"/>
    <property type="match status" value="1"/>
</dbReference>
<dbReference type="PROSITE" id="PS00137">
    <property type="entry name" value="SUBTILASE_HIS"/>
    <property type="match status" value="1"/>
</dbReference>
<keyword evidence="4" id="KW-0720">Serine protease</keyword>
<dbReference type="AlphaFoldDB" id="A0A518BFU8"/>
<dbReference type="PROSITE" id="PS00136">
    <property type="entry name" value="SUBTILASE_ASP"/>
    <property type="match status" value="1"/>
</dbReference>
<evidence type="ECO:0000313" key="8">
    <source>
        <dbReference type="Proteomes" id="UP000316921"/>
    </source>
</evidence>
<evidence type="ECO:0000256" key="2">
    <source>
        <dbReference type="ARBA" id="ARBA00022670"/>
    </source>
</evidence>
<dbReference type="Gene3D" id="3.40.50.200">
    <property type="entry name" value="Peptidase S8/S53 domain"/>
    <property type="match status" value="1"/>
</dbReference>
<dbReference type="EMBL" id="CP036287">
    <property type="protein sequence ID" value="QDU65857.1"/>
    <property type="molecule type" value="Genomic_DNA"/>
</dbReference>
<dbReference type="InterPro" id="IPR015500">
    <property type="entry name" value="Peptidase_S8_subtilisin-rel"/>
</dbReference>
<dbReference type="KEGG" id="pbap:Pla133_09230"/>
<dbReference type="Proteomes" id="UP000316921">
    <property type="component" value="Chromosome"/>
</dbReference>
<evidence type="ECO:0000256" key="5">
    <source>
        <dbReference type="PROSITE-ProRule" id="PRU01240"/>
    </source>
</evidence>
<dbReference type="EC" id="3.4.21.-" evidence="7"/>
<evidence type="ECO:0000256" key="4">
    <source>
        <dbReference type="ARBA" id="ARBA00022825"/>
    </source>
</evidence>
<keyword evidence="2" id="KW-0645">Protease</keyword>
<dbReference type="InterPro" id="IPR051048">
    <property type="entry name" value="Peptidase_S8/S53_subtilisin"/>
</dbReference>
<dbReference type="InterPro" id="IPR023827">
    <property type="entry name" value="Peptidase_S8_Asp-AS"/>
</dbReference>
<gene>
    <name evidence="7" type="ORF">Pla133_09230</name>
</gene>
<dbReference type="InterPro" id="IPR022398">
    <property type="entry name" value="Peptidase_S8_His-AS"/>
</dbReference>
<name>A0A518BFU8_9BACT</name>
<dbReference type="InterPro" id="IPR000209">
    <property type="entry name" value="Peptidase_S8/S53_dom"/>
</dbReference>
<protein>
    <submittedName>
        <fullName evidence="7">Thermophilic serine proteinase</fullName>
        <ecNumber evidence="7">3.4.21.-</ecNumber>
    </submittedName>
</protein>
<reference evidence="7 8" key="1">
    <citation type="submission" date="2019-02" db="EMBL/GenBank/DDBJ databases">
        <title>Deep-cultivation of Planctomycetes and their phenomic and genomic characterization uncovers novel biology.</title>
        <authorList>
            <person name="Wiegand S."/>
            <person name="Jogler M."/>
            <person name="Boedeker C."/>
            <person name="Pinto D."/>
            <person name="Vollmers J."/>
            <person name="Rivas-Marin E."/>
            <person name="Kohn T."/>
            <person name="Peeters S.H."/>
            <person name="Heuer A."/>
            <person name="Rast P."/>
            <person name="Oberbeckmann S."/>
            <person name="Bunk B."/>
            <person name="Jeske O."/>
            <person name="Meyerdierks A."/>
            <person name="Storesund J.E."/>
            <person name="Kallscheuer N."/>
            <person name="Luecker S."/>
            <person name="Lage O.M."/>
            <person name="Pohl T."/>
            <person name="Merkel B.J."/>
            <person name="Hornburger P."/>
            <person name="Mueller R.-W."/>
            <person name="Bruemmer F."/>
            <person name="Labrenz M."/>
            <person name="Spormann A.M."/>
            <person name="Op den Camp H."/>
            <person name="Overmann J."/>
            <person name="Amann R."/>
            <person name="Jetten M.S.M."/>
            <person name="Mascher T."/>
            <person name="Medema M.H."/>
            <person name="Devos D.P."/>
            <person name="Kaster A.-K."/>
            <person name="Ovreas L."/>
            <person name="Rohde M."/>
            <person name="Galperin M.Y."/>
            <person name="Jogler C."/>
        </authorList>
    </citation>
    <scope>NUCLEOTIDE SEQUENCE [LARGE SCALE GENOMIC DNA]</scope>
    <source>
        <strain evidence="7 8">Pla133</strain>
    </source>
</reference>
<evidence type="ECO:0000256" key="3">
    <source>
        <dbReference type="ARBA" id="ARBA00022801"/>
    </source>
</evidence>
<dbReference type="GO" id="GO:0004252">
    <property type="term" value="F:serine-type endopeptidase activity"/>
    <property type="evidence" value="ECO:0007669"/>
    <property type="project" value="InterPro"/>
</dbReference>